<keyword evidence="1" id="KW-1133">Transmembrane helix</keyword>
<keyword evidence="3" id="KW-1185">Reference proteome</keyword>
<evidence type="ECO:0008006" key="4">
    <source>
        <dbReference type="Google" id="ProtNLM"/>
    </source>
</evidence>
<dbReference type="EMBL" id="JABRWJ010000001">
    <property type="protein sequence ID" value="NRF66001.1"/>
    <property type="molecule type" value="Genomic_DNA"/>
</dbReference>
<organism evidence="2 3">
    <name type="scientific">Pseudaquabacterium terrae</name>
    <dbReference type="NCBI Taxonomy" id="2732868"/>
    <lineage>
        <taxon>Bacteria</taxon>
        <taxon>Pseudomonadati</taxon>
        <taxon>Pseudomonadota</taxon>
        <taxon>Betaproteobacteria</taxon>
        <taxon>Burkholderiales</taxon>
        <taxon>Sphaerotilaceae</taxon>
        <taxon>Pseudaquabacterium</taxon>
    </lineage>
</organism>
<name>A0ABX2EBN5_9BURK</name>
<evidence type="ECO:0000313" key="2">
    <source>
        <dbReference type="EMBL" id="NRF66001.1"/>
    </source>
</evidence>
<gene>
    <name evidence="2" type="ORF">HLB44_03260</name>
</gene>
<protein>
    <recommendedName>
        <fullName evidence="4">Flp pilus assembly protein CpaB</fullName>
    </recommendedName>
</protein>
<reference evidence="2 3" key="1">
    <citation type="submission" date="2020-05" db="EMBL/GenBank/DDBJ databases">
        <title>Aquincola sp. isolate from soil.</title>
        <authorList>
            <person name="Han J."/>
            <person name="Kim D.-U."/>
        </authorList>
    </citation>
    <scope>NUCLEOTIDE SEQUENCE [LARGE SCALE GENOMIC DNA]</scope>
    <source>
        <strain evidence="2 3">S2</strain>
    </source>
</reference>
<feature type="transmembrane region" description="Helical" evidence="1">
    <location>
        <begin position="15"/>
        <end position="36"/>
    </location>
</feature>
<keyword evidence="1" id="KW-0472">Membrane</keyword>
<evidence type="ECO:0000313" key="3">
    <source>
        <dbReference type="Proteomes" id="UP000737171"/>
    </source>
</evidence>
<dbReference type="Proteomes" id="UP000737171">
    <property type="component" value="Unassembled WGS sequence"/>
</dbReference>
<keyword evidence="1" id="KW-0812">Transmembrane</keyword>
<proteinExistence type="predicted"/>
<sequence length="91" mass="9666">MNHPQAPQTSLRERLAALGAATMMTLMVLAGIGVLAETERATAEEALALAQAEPAPQRVMVVGHPAPQRVTVMGQRAPQQVFVTAKRAPRT</sequence>
<accession>A0ABX2EBN5</accession>
<comment type="caution">
    <text evidence="2">The sequence shown here is derived from an EMBL/GenBank/DDBJ whole genome shotgun (WGS) entry which is preliminary data.</text>
</comment>
<dbReference type="RefSeq" id="WP_173120540.1">
    <property type="nucleotide sequence ID" value="NZ_JABRWJ010000001.1"/>
</dbReference>
<evidence type="ECO:0000256" key="1">
    <source>
        <dbReference type="SAM" id="Phobius"/>
    </source>
</evidence>